<keyword evidence="1" id="KW-1133">Transmembrane helix</keyword>
<sequence length="592" mass="67649">MSRRLWMMLLVTVLLCGGCSIEKKTIQDIVPTTQQTVYQLDGEWAMYPNQLLEPKQMEQQQATMVAAPLAFQDLWGDANGYATFHKQLQVDADFVDKTMSIYSQYMYTAYRLYIDGELVIQAGQVGATKAQSVPEMAAQIGYFTPKKDIVDIVLQISNFHHQQGGVNNDFVIGSVQNVADYYYYQQYQLFFQIGTILVMGVFAVLFALLAKRQKSFFVFGLFCFLMVVRGFFTGNILATTWLPNASWLTITRIEYLVTDWLSVVYVWTIYQLYKGRVLKWLLYSIVIIVCVLTVVTVLTEVSTFQLWFKWLFLFVVPICIYVLILPILRLRKRDFTAIWLLIGSLLMLVTVVNDYLVAQTIINTPQLAMYGATIFVLCQVIAVSHSYAKELQKTKYLNDELHALNRTLDDKVQASVQDVVEMNERLQQQVWKDGLTQVYNRHYFNEQCEQIWHQPSNIGLILMDVDEFKAFNDYYGHVEGDKVLHTFAQVASSVIPSTGFLARYGGEEFAVLLMSTTAAQCLEVAETIRQTIEQLHIEHKVSKQNQVTASIGVVFAANLHVYPKITDFINAADQALYKAKAEGRNQVIMTSN</sequence>
<feature type="transmembrane region" description="Helical" evidence="1">
    <location>
        <begin position="253"/>
        <end position="273"/>
    </location>
</feature>
<feature type="transmembrane region" description="Helical" evidence="1">
    <location>
        <begin position="216"/>
        <end position="241"/>
    </location>
</feature>
<organism evidence="3 4">
    <name type="scientific">Lysinibacillus piscis</name>
    <dbReference type="NCBI Taxonomy" id="2518931"/>
    <lineage>
        <taxon>Bacteria</taxon>
        <taxon>Bacillati</taxon>
        <taxon>Bacillota</taxon>
        <taxon>Bacilli</taxon>
        <taxon>Bacillales</taxon>
        <taxon>Bacillaceae</taxon>
        <taxon>Lysinibacillus</taxon>
    </lineage>
</organism>
<dbReference type="Proteomes" id="UP001065593">
    <property type="component" value="Unassembled WGS sequence"/>
</dbReference>
<feature type="domain" description="GGDEF" evidence="2">
    <location>
        <begin position="456"/>
        <end position="592"/>
    </location>
</feature>
<feature type="transmembrane region" description="Helical" evidence="1">
    <location>
        <begin position="335"/>
        <end position="356"/>
    </location>
</feature>
<dbReference type="InterPro" id="IPR050469">
    <property type="entry name" value="Diguanylate_Cyclase"/>
</dbReference>
<gene>
    <name evidence="3" type="ORF">LYSBPC_22800</name>
</gene>
<dbReference type="SMART" id="SM00267">
    <property type="entry name" value="GGDEF"/>
    <property type="match status" value="1"/>
</dbReference>
<keyword evidence="1" id="KW-0812">Transmembrane</keyword>
<dbReference type="InterPro" id="IPR043128">
    <property type="entry name" value="Rev_trsase/Diguanyl_cyclase"/>
</dbReference>
<dbReference type="CDD" id="cd01949">
    <property type="entry name" value="GGDEF"/>
    <property type="match status" value="1"/>
</dbReference>
<feature type="transmembrane region" description="Helical" evidence="1">
    <location>
        <begin position="368"/>
        <end position="388"/>
    </location>
</feature>
<dbReference type="SUPFAM" id="SSF55073">
    <property type="entry name" value="Nucleotide cyclase"/>
    <property type="match status" value="1"/>
</dbReference>
<evidence type="ECO:0000256" key="1">
    <source>
        <dbReference type="SAM" id="Phobius"/>
    </source>
</evidence>
<feature type="transmembrane region" description="Helical" evidence="1">
    <location>
        <begin position="189"/>
        <end position="209"/>
    </location>
</feature>
<dbReference type="InterPro" id="IPR029787">
    <property type="entry name" value="Nucleotide_cyclase"/>
</dbReference>
<dbReference type="PROSITE" id="PS50887">
    <property type="entry name" value="GGDEF"/>
    <property type="match status" value="1"/>
</dbReference>
<dbReference type="RefSeq" id="WP_264988896.1">
    <property type="nucleotide sequence ID" value="NZ_BRZA01000002.1"/>
</dbReference>
<evidence type="ECO:0000313" key="3">
    <source>
        <dbReference type="EMBL" id="GLC89153.1"/>
    </source>
</evidence>
<accession>A0ABQ5NLH6</accession>
<dbReference type="Gene3D" id="3.30.70.270">
    <property type="match status" value="1"/>
</dbReference>
<dbReference type="PANTHER" id="PTHR45138:SF9">
    <property type="entry name" value="DIGUANYLATE CYCLASE DGCM-RELATED"/>
    <property type="match status" value="1"/>
</dbReference>
<dbReference type="EMBL" id="BRZA01000002">
    <property type="protein sequence ID" value="GLC89153.1"/>
    <property type="molecule type" value="Genomic_DNA"/>
</dbReference>
<dbReference type="PANTHER" id="PTHR45138">
    <property type="entry name" value="REGULATORY COMPONENTS OF SENSORY TRANSDUCTION SYSTEM"/>
    <property type="match status" value="1"/>
</dbReference>
<dbReference type="Pfam" id="PF00990">
    <property type="entry name" value="GGDEF"/>
    <property type="match status" value="1"/>
</dbReference>
<name>A0ABQ5NLH6_9BACI</name>
<dbReference type="Pfam" id="PF07695">
    <property type="entry name" value="7TMR-DISM_7TM"/>
    <property type="match status" value="1"/>
</dbReference>
<dbReference type="InterPro" id="IPR011623">
    <property type="entry name" value="7TMR_DISM_rcpt_extracell_dom1"/>
</dbReference>
<keyword evidence="1" id="KW-0472">Membrane</keyword>
<proteinExistence type="predicted"/>
<keyword evidence="4" id="KW-1185">Reference proteome</keyword>
<comment type="caution">
    <text evidence="3">The sequence shown here is derived from an EMBL/GenBank/DDBJ whole genome shotgun (WGS) entry which is preliminary data.</text>
</comment>
<reference evidence="3" key="1">
    <citation type="submission" date="2022-08" db="EMBL/GenBank/DDBJ databases">
        <title>Draft genome sequence of Lysinibacillus sp. strain KH24.</title>
        <authorList>
            <person name="Kanbe H."/>
            <person name="Itoh H."/>
        </authorList>
    </citation>
    <scope>NUCLEOTIDE SEQUENCE</scope>
    <source>
        <strain evidence="3">KH24</strain>
    </source>
</reference>
<dbReference type="NCBIfam" id="TIGR00254">
    <property type="entry name" value="GGDEF"/>
    <property type="match status" value="1"/>
</dbReference>
<dbReference type="InterPro" id="IPR000160">
    <property type="entry name" value="GGDEF_dom"/>
</dbReference>
<evidence type="ECO:0000259" key="2">
    <source>
        <dbReference type="PROSITE" id="PS50887"/>
    </source>
</evidence>
<feature type="transmembrane region" description="Helical" evidence="1">
    <location>
        <begin position="310"/>
        <end position="328"/>
    </location>
</feature>
<feature type="transmembrane region" description="Helical" evidence="1">
    <location>
        <begin position="280"/>
        <end position="298"/>
    </location>
</feature>
<protein>
    <submittedName>
        <fullName evidence="3">Diguanylate cyclase</fullName>
    </submittedName>
</protein>
<evidence type="ECO:0000313" key="4">
    <source>
        <dbReference type="Proteomes" id="UP001065593"/>
    </source>
</evidence>